<keyword evidence="1" id="KW-1133">Transmembrane helix</keyword>
<sequence length="141" mass="16170">MQRKIFIKESFKGAILLAICLSSVPIINQGSLIWIPLIFAGMVFYFLIIGVPTLIVWHFIFQKYKEKSCSQLTKSGFYTLILFVAFIYLFELLLSQFVKFSEYGPGPVLSFLLVALPGYFISCVFIGFKLQKQPNTYEPSR</sequence>
<accession>A0A5R9PWS8</accession>
<keyword evidence="1" id="KW-0812">Transmembrane</keyword>
<feature type="non-terminal residue" evidence="2">
    <location>
        <position position="141"/>
    </location>
</feature>
<feature type="transmembrane region" description="Helical" evidence="1">
    <location>
        <begin position="77"/>
        <end position="97"/>
    </location>
</feature>
<keyword evidence="1" id="KW-0472">Membrane</keyword>
<feature type="transmembrane region" description="Helical" evidence="1">
    <location>
        <begin position="109"/>
        <end position="128"/>
    </location>
</feature>
<name>A0A5R9PWS8_9GAMM</name>
<dbReference type="EMBL" id="PPSW01000083">
    <property type="protein sequence ID" value="TLX45074.1"/>
    <property type="molecule type" value="Genomic_DNA"/>
</dbReference>
<reference evidence="2 3" key="1">
    <citation type="submission" date="2018-01" db="EMBL/GenBank/DDBJ databases">
        <title>Co-occurrence of chitin degradation, pigmentation and bioactivity in marine Pseudoalteromonas.</title>
        <authorList>
            <person name="Paulsen S."/>
            <person name="Gram L."/>
            <person name="Machado H."/>
        </authorList>
    </citation>
    <scope>NUCLEOTIDE SEQUENCE [LARGE SCALE GENOMIC DNA]</scope>
    <source>
        <strain evidence="2 3">S3663</strain>
    </source>
</reference>
<dbReference type="RefSeq" id="WP_138484808.1">
    <property type="nucleotide sequence ID" value="NZ_PPSW01000083.1"/>
</dbReference>
<dbReference type="Proteomes" id="UP000309186">
    <property type="component" value="Unassembled WGS sequence"/>
</dbReference>
<evidence type="ECO:0000256" key="1">
    <source>
        <dbReference type="SAM" id="Phobius"/>
    </source>
</evidence>
<gene>
    <name evidence="2" type="ORF">C1E24_20870</name>
</gene>
<evidence type="ECO:0000313" key="3">
    <source>
        <dbReference type="Proteomes" id="UP000309186"/>
    </source>
</evidence>
<feature type="transmembrane region" description="Helical" evidence="1">
    <location>
        <begin position="33"/>
        <end position="57"/>
    </location>
</feature>
<protein>
    <submittedName>
        <fullName evidence="2">Uncharacterized protein</fullName>
    </submittedName>
</protein>
<organism evidence="2 3">
    <name type="scientific">Pseudoalteromonas phenolica</name>
    <dbReference type="NCBI Taxonomy" id="161398"/>
    <lineage>
        <taxon>Bacteria</taxon>
        <taxon>Pseudomonadati</taxon>
        <taxon>Pseudomonadota</taxon>
        <taxon>Gammaproteobacteria</taxon>
        <taxon>Alteromonadales</taxon>
        <taxon>Pseudoalteromonadaceae</taxon>
        <taxon>Pseudoalteromonas</taxon>
    </lineage>
</organism>
<dbReference type="AlphaFoldDB" id="A0A5R9PWS8"/>
<proteinExistence type="predicted"/>
<comment type="caution">
    <text evidence="2">The sequence shown here is derived from an EMBL/GenBank/DDBJ whole genome shotgun (WGS) entry which is preliminary data.</text>
</comment>
<evidence type="ECO:0000313" key="2">
    <source>
        <dbReference type="EMBL" id="TLX45074.1"/>
    </source>
</evidence>
<feature type="transmembrane region" description="Helical" evidence="1">
    <location>
        <begin position="9"/>
        <end position="27"/>
    </location>
</feature>